<dbReference type="InterPro" id="IPR043519">
    <property type="entry name" value="NT_sf"/>
</dbReference>
<dbReference type="SUPFAM" id="SSF81301">
    <property type="entry name" value="Nucleotidyltransferase"/>
    <property type="match status" value="1"/>
</dbReference>
<dbReference type="STRING" id="81972.D7M0D8"/>
<feature type="non-terminal residue" evidence="1">
    <location>
        <position position="1"/>
    </location>
</feature>
<dbReference type="Proteomes" id="UP000008694">
    <property type="component" value="Unassembled WGS sequence"/>
</dbReference>
<accession>D7M0D8</accession>
<evidence type="ECO:0000313" key="1">
    <source>
        <dbReference type="EMBL" id="EFH48900.1"/>
    </source>
</evidence>
<organism evidence="2">
    <name type="scientific">Arabidopsis lyrata subsp. lyrata</name>
    <name type="common">Lyre-leaved rock-cress</name>
    <dbReference type="NCBI Taxonomy" id="81972"/>
    <lineage>
        <taxon>Eukaryota</taxon>
        <taxon>Viridiplantae</taxon>
        <taxon>Streptophyta</taxon>
        <taxon>Embryophyta</taxon>
        <taxon>Tracheophyta</taxon>
        <taxon>Spermatophyta</taxon>
        <taxon>Magnoliopsida</taxon>
        <taxon>eudicotyledons</taxon>
        <taxon>Gunneridae</taxon>
        <taxon>Pentapetalae</taxon>
        <taxon>rosids</taxon>
        <taxon>malvids</taxon>
        <taxon>Brassicales</taxon>
        <taxon>Brassicaceae</taxon>
        <taxon>Camelineae</taxon>
        <taxon>Arabidopsis</taxon>
    </lineage>
</organism>
<feature type="non-terminal residue" evidence="1">
    <location>
        <position position="68"/>
    </location>
</feature>
<keyword evidence="2" id="KW-1185">Reference proteome</keyword>
<gene>
    <name evidence="1" type="ORF">ARALYDRAFT_663340</name>
</gene>
<protein>
    <submittedName>
        <fullName evidence="1">Predicted protein</fullName>
    </submittedName>
</protein>
<dbReference type="Gene3D" id="3.30.460.10">
    <property type="entry name" value="Beta Polymerase, domain 2"/>
    <property type="match status" value="1"/>
</dbReference>
<dbReference type="PANTHER" id="PTHR43061:SF1">
    <property type="entry name" value="GTP DIPHOSPHOKINASE RSH1, CHLOROPLASTIC-RELATED"/>
    <property type="match status" value="1"/>
</dbReference>
<sequence>VKDYIATLKHNGYQSLHTYVIPFLYESMFRLEILTNNADFFLEMDLIAVRSKFKGEGELPQQCRFCTQ</sequence>
<name>D7M0D8_ARALL</name>
<dbReference type="AlphaFoldDB" id="D7M0D8"/>
<dbReference type="PANTHER" id="PTHR43061">
    <property type="entry name" value="GTP DIPHOSPHOKINASE RSH1, CHLOROPLASTIC-RELATED"/>
    <property type="match status" value="1"/>
</dbReference>
<proteinExistence type="predicted"/>
<dbReference type="EMBL" id="GL348718">
    <property type="protein sequence ID" value="EFH48900.1"/>
    <property type="molecule type" value="Genomic_DNA"/>
</dbReference>
<evidence type="ECO:0000313" key="2">
    <source>
        <dbReference type="Proteomes" id="UP000008694"/>
    </source>
</evidence>
<dbReference type="eggNOG" id="KOG1157">
    <property type="taxonomic scope" value="Eukaryota"/>
</dbReference>
<dbReference type="Gramene" id="Al_scaffold_0006_3405">
    <property type="protein sequence ID" value="Al_scaffold_0006_3405"/>
    <property type="gene ID" value="Al_scaffold_0006_3405"/>
</dbReference>
<reference evidence="2" key="1">
    <citation type="journal article" date="2011" name="Nat. Genet.">
        <title>The Arabidopsis lyrata genome sequence and the basis of rapid genome size change.</title>
        <authorList>
            <person name="Hu T.T."/>
            <person name="Pattyn P."/>
            <person name="Bakker E.G."/>
            <person name="Cao J."/>
            <person name="Cheng J.-F."/>
            <person name="Clark R.M."/>
            <person name="Fahlgren N."/>
            <person name="Fawcett J.A."/>
            <person name="Grimwood J."/>
            <person name="Gundlach H."/>
            <person name="Haberer G."/>
            <person name="Hollister J.D."/>
            <person name="Ossowski S."/>
            <person name="Ottilar R.P."/>
            <person name="Salamov A.A."/>
            <person name="Schneeberger K."/>
            <person name="Spannagl M."/>
            <person name="Wang X."/>
            <person name="Yang L."/>
            <person name="Nasrallah M.E."/>
            <person name="Bergelson J."/>
            <person name="Carrington J.C."/>
            <person name="Gaut B.S."/>
            <person name="Schmutz J."/>
            <person name="Mayer K.F.X."/>
            <person name="Van de Peer Y."/>
            <person name="Grigoriev I.V."/>
            <person name="Nordborg M."/>
            <person name="Weigel D."/>
            <person name="Guo Y.-L."/>
        </authorList>
    </citation>
    <scope>NUCLEOTIDE SEQUENCE [LARGE SCALE GENOMIC DNA]</scope>
    <source>
        <strain evidence="2">cv. MN47</strain>
    </source>
</reference>
<dbReference type="HOGENOM" id="CLU_2801473_0_0_1"/>